<accession>A0A6A6HQK7</accession>
<dbReference type="Proteomes" id="UP000800092">
    <property type="component" value="Unassembled WGS sequence"/>
</dbReference>
<proteinExistence type="predicted"/>
<evidence type="ECO:0000313" key="2">
    <source>
        <dbReference type="Proteomes" id="UP000800092"/>
    </source>
</evidence>
<protein>
    <submittedName>
        <fullName evidence="1">Uncharacterized protein</fullName>
    </submittedName>
</protein>
<keyword evidence="2" id="KW-1185">Reference proteome</keyword>
<sequence>MPKHADSDRILYVFSMRPDRRRGYEADLMRLPTQDIDKICISGQIKMRRGEKGLQSDTVYETSLLAFSSANENMSAIVVDSTLFDATYARFRLHANSDARNFFLEEFSPAPIRNALSPTSAHCYVLSSRHDLNVIQAADATPLALRDPDSTFL</sequence>
<name>A0A6A6HQK7_VIRVR</name>
<evidence type="ECO:0000313" key="1">
    <source>
        <dbReference type="EMBL" id="KAF2239803.1"/>
    </source>
</evidence>
<organism evidence="1 2">
    <name type="scientific">Viridothelium virens</name>
    <name type="common">Speckled blister lichen</name>
    <name type="synonym">Trypethelium virens</name>
    <dbReference type="NCBI Taxonomy" id="1048519"/>
    <lineage>
        <taxon>Eukaryota</taxon>
        <taxon>Fungi</taxon>
        <taxon>Dikarya</taxon>
        <taxon>Ascomycota</taxon>
        <taxon>Pezizomycotina</taxon>
        <taxon>Dothideomycetes</taxon>
        <taxon>Dothideomycetes incertae sedis</taxon>
        <taxon>Trypetheliales</taxon>
        <taxon>Trypetheliaceae</taxon>
        <taxon>Viridothelium</taxon>
    </lineage>
</organism>
<dbReference type="AlphaFoldDB" id="A0A6A6HQK7"/>
<gene>
    <name evidence="1" type="ORF">EV356DRAFT_562586</name>
</gene>
<reference evidence="1" key="1">
    <citation type="journal article" date="2020" name="Stud. Mycol.">
        <title>101 Dothideomycetes genomes: a test case for predicting lifestyles and emergence of pathogens.</title>
        <authorList>
            <person name="Haridas S."/>
            <person name="Albert R."/>
            <person name="Binder M."/>
            <person name="Bloem J."/>
            <person name="Labutti K."/>
            <person name="Salamov A."/>
            <person name="Andreopoulos B."/>
            <person name="Baker S."/>
            <person name="Barry K."/>
            <person name="Bills G."/>
            <person name="Bluhm B."/>
            <person name="Cannon C."/>
            <person name="Castanera R."/>
            <person name="Culley D."/>
            <person name="Daum C."/>
            <person name="Ezra D."/>
            <person name="Gonzalez J."/>
            <person name="Henrissat B."/>
            <person name="Kuo A."/>
            <person name="Liang C."/>
            <person name="Lipzen A."/>
            <person name="Lutzoni F."/>
            <person name="Magnuson J."/>
            <person name="Mondo S."/>
            <person name="Nolan M."/>
            <person name="Ohm R."/>
            <person name="Pangilinan J."/>
            <person name="Park H.-J."/>
            <person name="Ramirez L."/>
            <person name="Alfaro M."/>
            <person name="Sun H."/>
            <person name="Tritt A."/>
            <person name="Yoshinaga Y."/>
            <person name="Zwiers L.-H."/>
            <person name="Turgeon B."/>
            <person name="Goodwin S."/>
            <person name="Spatafora J."/>
            <person name="Crous P."/>
            <person name="Grigoriev I."/>
        </authorList>
    </citation>
    <scope>NUCLEOTIDE SEQUENCE</scope>
    <source>
        <strain evidence="1">Tuck. ex Michener</strain>
    </source>
</reference>
<dbReference type="EMBL" id="ML991771">
    <property type="protein sequence ID" value="KAF2239803.1"/>
    <property type="molecule type" value="Genomic_DNA"/>
</dbReference>